<dbReference type="GO" id="GO:0022857">
    <property type="term" value="F:transmembrane transporter activity"/>
    <property type="evidence" value="ECO:0007669"/>
    <property type="project" value="InterPro"/>
</dbReference>
<keyword evidence="3 5" id="KW-1133">Transmembrane helix</keyword>
<organism evidence="6 7">
    <name type="scientific">Naematelia encephala</name>
    <dbReference type="NCBI Taxonomy" id="71784"/>
    <lineage>
        <taxon>Eukaryota</taxon>
        <taxon>Fungi</taxon>
        <taxon>Dikarya</taxon>
        <taxon>Basidiomycota</taxon>
        <taxon>Agaricomycotina</taxon>
        <taxon>Tremellomycetes</taxon>
        <taxon>Tremellales</taxon>
        <taxon>Naemateliaceae</taxon>
        <taxon>Naematelia</taxon>
    </lineage>
</organism>
<feature type="transmembrane region" description="Helical" evidence="5">
    <location>
        <begin position="103"/>
        <end position="122"/>
    </location>
</feature>
<name>A0A1Y2BCR4_9TREE</name>
<sequence length="378" mass="41010">MASFGFVFVISSVVGPLLGGVFTQHVSWRWCFWINLPFGGVAAAAVVFLLPSRKPSQHNANAPTGWRAMLVIDYLGAALIMCTITCLLLALQWGGNEYSWKNWRIIFLFILGGLLVIAFVAWELYVDENALIPIAIFKNRTVLASSGAMFFFMLCMLGGTYQLPLFYEAVRNHSPTKAGIDIIPYMLAVCIGIFISGGAVTATGRYYWWILVGPPISAAGFGLLYTIDQGTSNPKIIGYQILAGFGIGLSFQNVMMAVQAEYHDRPHLLPQASGVVSFFQLTGAAIGIGIINTVESVYLNKYLHELAPDAPFDLVRQSTEAIYTLPLAQQGPVIEAYVKAITGSLIPIFVAVPLALIFGAFIRNHNMKEKGGAGAAAI</sequence>
<feature type="transmembrane region" description="Helical" evidence="5">
    <location>
        <begin position="142"/>
        <end position="161"/>
    </location>
</feature>
<dbReference type="Proteomes" id="UP000193986">
    <property type="component" value="Unassembled WGS sequence"/>
</dbReference>
<dbReference type="EMBL" id="MCFC01000010">
    <property type="protein sequence ID" value="ORY32267.1"/>
    <property type="molecule type" value="Genomic_DNA"/>
</dbReference>
<keyword evidence="2 5" id="KW-0812">Transmembrane</keyword>
<evidence type="ECO:0000256" key="2">
    <source>
        <dbReference type="ARBA" id="ARBA00022692"/>
    </source>
</evidence>
<dbReference type="STRING" id="71784.A0A1Y2BCR4"/>
<feature type="transmembrane region" description="Helical" evidence="5">
    <location>
        <begin position="6"/>
        <end position="23"/>
    </location>
</feature>
<feature type="transmembrane region" description="Helical" evidence="5">
    <location>
        <begin position="206"/>
        <end position="225"/>
    </location>
</feature>
<proteinExistence type="predicted"/>
<evidence type="ECO:0000313" key="6">
    <source>
        <dbReference type="EMBL" id="ORY32267.1"/>
    </source>
</evidence>
<keyword evidence="4 5" id="KW-0472">Membrane</keyword>
<dbReference type="OrthoDB" id="10021397at2759"/>
<protein>
    <submittedName>
        <fullName evidence="6">Major facilitator superfamily domain-containing protein</fullName>
    </submittedName>
</protein>
<comment type="subcellular location">
    <subcellularLocation>
        <location evidence="1">Membrane</location>
        <topology evidence="1">Multi-pass membrane protein</topology>
    </subcellularLocation>
</comment>
<evidence type="ECO:0000313" key="7">
    <source>
        <dbReference type="Proteomes" id="UP000193986"/>
    </source>
</evidence>
<gene>
    <name evidence="6" type="ORF">BCR39DRAFT_523693</name>
</gene>
<evidence type="ECO:0000256" key="5">
    <source>
        <dbReference type="SAM" id="Phobius"/>
    </source>
</evidence>
<dbReference type="GO" id="GO:0005886">
    <property type="term" value="C:plasma membrane"/>
    <property type="evidence" value="ECO:0007669"/>
    <property type="project" value="TreeGrafter"/>
</dbReference>
<dbReference type="InterPro" id="IPR036259">
    <property type="entry name" value="MFS_trans_sf"/>
</dbReference>
<dbReference type="AlphaFoldDB" id="A0A1Y2BCR4"/>
<keyword evidence="7" id="KW-1185">Reference proteome</keyword>
<evidence type="ECO:0000256" key="1">
    <source>
        <dbReference type="ARBA" id="ARBA00004141"/>
    </source>
</evidence>
<dbReference type="Gene3D" id="1.20.1720.10">
    <property type="entry name" value="Multidrug resistance protein D"/>
    <property type="match status" value="1"/>
</dbReference>
<dbReference type="PANTHER" id="PTHR23501:SF198">
    <property type="entry name" value="AZOLE RESISTANCE PROTEIN 1-RELATED"/>
    <property type="match status" value="1"/>
</dbReference>
<reference evidence="6 7" key="1">
    <citation type="submission" date="2016-07" db="EMBL/GenBank/DDBJ databases">
        <title>Pervasive Adenine N6-methylation of Active Genes in Fungi.</title>
        <authorList>
            <consortium name="DOE Joint Genome Institute"/>
            <person name="Mondo S.J."/>
            <person name="Dannebaum R.O."/>
            <person name="Kuo R.C."/>
            <person name="Labutti K."/>
            <person name="Haridas S."/>
            <person name="Kuo A."/>
            <person name="Salamov A."/>
            <person name="Ahrendt S.R."/>
            <person name="Lipzen A."/>
            <person name="Sullivan W."/>
            <person name="Andreopoulos W.B."/>
            <person name="Clum A."/>
            <person name="Lindquist E."/>
            <person name="Daum C."/>
            <person name="Ramamoorthy G.K."/>
            <person name="Gryganskyi A."/>
            <person name="Culley D."/>
            <person name="Magnuson J.K."/>
            <person name="James T.Y."/>
            <person name="O'Malley M.A."/>
            <person name="Stajich J.E."/>
            <person name="Spatafora J.W."/>
            <person name="Visel A."/>
            <person name="Grigoriev I.V."/>
        </authorList>
    </citation>
    <scope>NUCLEOTIDE SEQUENCE [LARGE SCALE GENOMIC DNA]</scope>
    <source>
        <strain evidence="6 7">68-887.2</strain>
    </source>
</reference>
<feature type="transmembrane region" description="Helical" evidence="5">
    <location>
        <begin position="30"/>
        <end position="50"/>
    </location>
</feature>
<dbReference type="InterPro" id="IPR011701">
    <property type="entry name" value="MFS"/>
</dbReference>
<evidence type="ECO:0000256" key="4">
    <source>
        <dbReference type="ARBA" id="ARBA00023136"/>
    </source>
</evidence>
<dbReference type="Pfam" id="PF07690">
    <property type="entry name" value="MFS_1"/>
    <property type="match status" value="1"/>
</dbReference>
<dbReference type="PANTHER" id="PTHR23501">
    <property type="entry name" value="MAJOR FACILITATOR SUPERFAMILY"/>
    <property type="match status" value="1"/>
</dbReference>
<evidence type="ECO:0000256" key="3">
    <source>
        <dbReference type="ARBA" id="ARBA00022989"/>
    </source>
</evidence>
<dbReference type="SUPFAM" id="SSF103473">
    <property type="entry name" value="MFS general substrate transporter"/>
    <property type="match status" value="2"/>
</dbReference>
<dbReference type="Gene3D" id="1.20.1250.20">
    <property type="entry name" value="MFS general substrate transporter like domains"/>
    <property type="match status" value="1"/>
</dbReference>
<comment type="caution">
    <text evidence="6">The sequence shown here is derived from an EMBL/GenBank/DDBJ whole genome shotgun (WGS) entry which is preliminary data.</text>
</comment>
<feature type="transmembrane region" description="Helical" evidence="5">
    <location>
        <begin position="340"/>
        <end position="362"/>
    </location>
</feature>
<feature type="transmembrane region" description="Helical" evidence="5">
    <location>
        <begin position="182"/>
        <end position="200"/>
    </location>
</feature>
<accession>A0A1Y2BCR4</accession>
<feature type="transmembrane region" description="Helical" evidence="5">
    <location>
        <begin position="237"/>
        <end position="258"/>
    </location>
</feature>
<feature type="transmembrane region" description="Helical" evidence="5">
    <location>
        <begin position="70"/>
        <end position="91"/>
    </location>
</feature>
<dbReference type="InParanoid" id="A0A1Y2BCR4"/>